<evidence type="ECO:0000313" key="2">
    <source>
        <dbReference type="Proteomes" id="UP000644756"/>
    </source>
</evidence>
<comment type="caution">
    <text evidence="1">The sequence shown here is derived from an EMBL/GenBank/DDBJ whole genome shotgun (WGS) entry which is preliminary data.</text>
</comment>
<dbReference type="Proteomes" id="UP000644756">
    <property type="component" value="Unassembled WGS sequence"/>
</dbReference>
<protein>
    <recommendedName>
        <fullName evidence="3">NACHT domain-containing protein</fullName>
    </recommendedName>
</protein>
<dbReference type="InterPro" id="IPR027417">
    <property type="entry name" value="P-loop_NTPase"/>
</dbReference>
<reference evidence="1" key="2">
    <citation type="submission" date="2020-09" db="EMBL/GenBank/DDBJ databases">
        <authorList>
            <person name="Sun Q."/>
            <person name="Zhou Y."/>
        </authorList>
    </citation>
    <scope>NUCLEOTIDE SEQUENCE</scope>
    <source>
        <strain evidence="1">CGMCC 1.12987</strain>
    </source>
</reference>
<keyword evidence="2" id="KW-1185">Reference proteome</keyword>
<evidence type="ECO:0000313" key="1">
    <source>
        <dbReference type="EMBL" id="GGF93282.1"/>
    </source>
</evidence>
<dbReference type="RefSeq" id="WP_188529285.1">
    <property type="nucleotide sequence ID" value="NZ_BMGR01000002.1"/>
</dbReference>
<sequence>MTGLDRHYFARGNTARGVHFLYDSAFQGLHKIFLLEGPQGTGKSTVISRLADEMMNQGFNVQLFHSPLNPETLDAMIIASLKIGFADGRTCEGLSSVKDVEIARIDFTQAVDDNPFSEQEQQEIESLRGQLLHAYSKAYDTFATALRIHDDLEDIYINKMDFHKADQIGQELAGSLFGNQTLNKEAVTRHLFFGAATPKGAVDHIQNLTAGLQRRIFIKGRPGSGKSTMLKRIAAAAAKRGFDVEIFHCGFDPNSLDMLTFPQLSAAIFDSTAPHEYFPDRTGDEILDMYEHVIEPGTDERYASELAPIQKQYSLKMKEAASYLAEAQEIDSRIRGYYTAVTDFSRIDRLYRQLFSEIDERIRQAQRSI</sequence>
<gene>
    <name evidence="1" type="ORF">GCM10010916_08300</name>
</gene>
<dbReference type="AlphaFoldDB" id="A0A917CPB9"/>
<reference evidence="1" key="1">
    <citation type="journal article" date="2014" name="Int. J. Syst. Evol. Microbiol.">
        <title>Complete genome sequence of Corynebacterium casei LMG S-19264T (=DSM 44701T), isolated from a smear-ripened cheese.</title>
        <authorList>
            <consortium name="US DOE Joint Genome Institute (JGI-PGF)"/>
            <person name="Walter F."/>
            <person name="Albersmeier A."/>
            <person name="Kalinowski J."/>
            <person name="Ruckert C."/>
        </authorList>
    </citation>
    <scope>NUCLEOTIDE SEQUENCE</scope>
    <source>
        <strain evidence="1">CGMCC 1.12987</strain>
    </source>
</reference>
<proteinExistence type="predicted"/>
<evidence type="ECO:0008006" key="3">
    <source>
        <dbReference type="Google" id="ProtNLM"/>
    </source>
</evidence>
<dbReference type="SUPFAM" id="SSF52540">
    <property type="entry name" value="P-loop containing nucleoside triphosphate hydrolases"/>
    <property type="match status" value="2"/>
</dbReference>
<accession>A0A917CPB9</accession>
<dbReference type="Gene3D" id="3.40.50.300">
    <property type="entry name" value="P-loop containing nucleotide triphosphate hydrolases"/>
    <property type="match status" value="2"/>
</dbReference>
<organism evidence="1 2">
    <name type="scientific">Paenibacillus abyssi</name>
    <dbReference type="NCBI Taxonomy" id="1340531"/>
    <lineage>
        <taxon>Bacteria</taxon>
        <taxon>Bacillati</taxon>
        <taxon>Bacillota</taxon>
        <taxon>Bacilli</taxon>
        <taxon>Bacillales</taxon>
        <taxon>Paenibacillaceae</taxon>
        <taxon>Paenibacillus</taxon>
    </lineage>
</organism>
<name>A0A917CPB9_9BACL</name>
<dbReference type="EMBL" id="BMGR01000002">
    <property type="protein sequence ID" value="GGF93282.1"/>
    <property type="molecule type" value="Genomic_DNA"/>
</dbReference>